<evidence type="ECO:0000256" key="4">
    <source>
        <dbReference type="ARBA" id="ARBA00023136"/>
    </source>
</evidence>
<gene>
    <name evidence="8" type="ORF">CYJ47_05800</name>
</gene>
<evidence type="ECO:0000256" key="2">
    <source>
        <dbReference type="ARBA" id="ARBA00022692"/>
    </source>
</evidence>
<keyword evidence="4 6" id="KW-0472">Membrane</keyword>
<reference evidence="8" key="2">
    <citation type="submission" date="2023-10" db="EMBL/GenBank/DDBJ databases">
        <authorList>
            <person name="Choi B."/>
        </authorList>
    </citation>
    <scope>NUCLEOTIDE SEQUENCE</scope>
    <source>
        <strain evidence="8">UMB0763</strain>
    </source>
</reference>
<evidence type="ECO:0000313" key="8">
    <source>
        <dbReference type="EMBL" id="WOT03267.1"/>
    </source>
</evidence>
<keyword evidence="3 6" id="KW-1133">Transmembrane helix</keyword>
<dbReference type="PANTHER" id="PTHR43229">
    <property type="entry name" value="NODULATION PROTEIN J"/>
    <property type="match status" value="1"/>
</dbReference>
<feature type="transmembrane region" description="Helical" evidence="6">
    <location>
        <begin position="162"/>
        <end position="187"/>
    </location>
</feature>
<accession>A0AAF0YSC4</accession>
<evidence type="ECO:0000256" key="3">
    <source>
        <dbReference type="ARBA" id="ARBA00022989"/>
    </source>
</evidence>
<dbReference type="AlphaFoldDB" id="A0AAF0YSC4"/>
<proteinExistence type="predicted"/>
<dbReference type="KEGG" id="cpyr:CYJ47_05800"/>
<sequence length="273" mass="28392">MTTPQSPAPHGTTTANDEATRFAPGTFTPQAGSASTATMLARQARMEATLILRHGEQLLLSLFIPVLSLVGLALFPYLGLDDPLELATPFSLALSAMSAGFTGQAISVVFDRRYGALKRIGASGVPPRIIIGGKIIAVLIVSLIQTVVLVGIALALGWRCSLLAIPIAVVVILVGLWAFISWGLLFGGTSTSEIVLGGANLIWFVLLGAAGAAAFAYGPGVPVALTLVPSIALADALWLATLGTVPVAHLAVLAVWAVVGTFLANRYFRFTYK</sequence>
<evidence type="ECO:0000256" key="6">
    <source>
        <dbReference type="SAM" id="Phobius"/>
    </source>
</evidence>
<dbReference type="InterPro" id="IPR013525">
    <property type="entry name" value="ABC2_TM"/>
</dbReference>
<feature type="compositionally biased region" description="Polar residues" evidence="5">
    <location>
        <begin position="1"/>
        <end position="17"/>
    </location>
</feature>
<feature type="transmembrane region" description="Helical" evidence="6">
    <location>
        <begin position="58"/>
        <end position="78"/>
    </location>
</feature>
<evidence type="ECO:0000256" key="1">
    <source>
        <dbReference type="ARBA" id="ARBA00004141"/>
    </source>
</evidence>
<dbReference type="GO" id="GO:0140359">
    <property type="term" value="F:ABC-type transporter activity"/>
    <property type="evidence" value="ECO:0007669"/>
    <property type="project" value="InterPro"/>
</dbReference>
<dbReference type="GO" id="GO:0016020">
    <property type="term" value="C:membrane"/>
    <property type="evidence" value="ECO:0007669"/>
    <property type="project" value="UniProtKB-SubCell"/>
</dbReference>
<evidence type="ECO:0000313" key="9">
    <source>
        <dbReference type="Proteomes" id="UP000234560"/>
    </source>
</evidence>
<dbReference type="InterPro" id="IPR051784">
    <property type="entry name" value="Nod_factor_ABC_transporter"/>
</dbReference>
<keyword evidence="2 6" id="KW-0812">Transmembrane</keyword>
<feature type="transmembrane region" description="Helical" evidence="6">
    <location>
        <begin position="194"/>
        <end position="217"/>
    </location>
</feature>
<organism evidence="8 9">
    <name type="scientific">Corynebacterium pyruviciproducens</name>
    <dbReference type="NCBI Taxonomy" id="598660"/>
    <lineage>
        <taxon>Bacteria</taxon>
        <taxon>Bacillati</taxon>
        <taxon>Actinomycetota</taxon>
        <taxon>Actinomycetes</taxon>
        <taxon>Mycobacteriales</taxon>
        <taxon>Corynebacteriaceae</taxon>
        <taxon>Corynebacterium</taxon>
    </lineage>
</organism>
<feature type="transmembrane region" description="Helical" evidence="6">
    <location>
        <begin position="237"/>
        <end position="264"/>
    </location>
</feature>
<dbReference type="PANTHER" id="PTHR43229:SF2">
    <property type="entry name" value="NODULATION PROTEIN J"/>
    <property type="match status" value="1"/>
</dbReference>
<protein>
    <submittedName>
        <fullName evidence="8">ABC transporter permease</fullName>
    </submittedName>
</protein>
<dbReference type="RefSeq" id="WP_257877884.1">
    <property type="nucleotide sequence ID" value="NZ_CP136958.1"/>
</dbReference>
<evidence type="ECO:0000256" key="5">
    <source>
        <dbReference type="SAM" id="MobiDB-lite"/>
    </source>
</evidence>
<evidence type="ECO:0000259" key="7">
    <source>
        <dbReference type="Pfam" id="PF12698"/>
    </source>
</evidence>
<dbReference type="Proteomes" id="UP000234560">
    <property type="component" value="Chromosome"/>
</dbReference>
<feature type="domain" description="ABC-2 type transporter transmembrane" evidence="7">
    <location>
        <begin position="90"/>
        <end position="263"/>
    </location>
</feature>
<reference evidence="8" key="1">
    <citation type="submission" date="2017-12" db="EMBL/GenBank/DDBJ databases">
        <authorList>
            <person name="Thomas-White K."/>
            <person name="Wolfe A.J."/>
        </authorList>
    </citation>
    <scope>NUCLEOTIDE SEQUENCE</scope>
    <source>
        <strain evidence="8">UMB0763</strain>
    </source>
</reference>
<dbReference type="Pfam" id="PF12698">
    <property type="entry name" value="ABC2_membrane_3"/>
    <property type="match status" value="1"/>
</dbReference>
<feature type="transmembrane region" description="Helical" evidence="6">
    <location>
        <begin position="90"/>
        <end position="110"/>
    </location>
</feature>
<dbReference type="EMBL" id="CP136958">
    <property type="protein sequence ID" value="WOT03267.1"/>
    <property type="molecule type" value="Genomic_DNA"/>
</dbReference>
<feature type="region of interest" description="Disordered" evidence="5">
    <location>
        <begin position="1"/>
        <end position="31"/>
    </location>
</feature>
<feature type="transmembrane region" description="Helical" evidence="6">
    <location>
        <begin position="131"/>
        <end position="156"/>
    </location>
</feature>
<comment type="subcellular location">
    <subcellularLocation>
        <location evidence="1">Membrane</location>
        <topology evidence="1">Multi-pass membrane protein</topology>
    </subcellularLocation>
</comment>
<name>A0AAF0YSC4_9CORY</name>